<keyword evidence="9 14" id="KW-0464">Manganese</keyword>
<gene>
    <name evidence="16" type="ORF">Fcan01_08176</name>
</gene>
<dbReference type="GO" id="GO:0046872">
    <property type="term" value="F:metal ion binding"/>
    <property type="evidence" value="ECO:0007669"/>
    <property type="project" value="UniProtKB-KW"/>
</dbReference>
<evidence type="ECO:0000256" key="8">
    <source>
        <dbReference type="ARBA" id="ARBA00023080"/>
    </source>
</evidence>
<dbReference type="GO" id="GO:0005737">
    <property type="term" value="C:cytoplasm"/>
    <property type="evidence" value="ECO:0007669"/>
    <property type="project" value="UniProtKB-SubCell"/>
</dbReference>
<keyword evidence="5 14" id="KW-0547">Nucleotide-binding</keyword>
<comment type="subcellular location">
    <subcellularLocation>
        <location evidence="1 14">Cytoplasm</location>
    </subcellularLocation>
</comment>
<dbReference type="AlphaFoldDB" id="A0A226EMS2"/>
<evidence type="ECO:0000256" key="6">
    <source>
        <dbReference type="ARBA" id="ARBA00022801"/>
    </source>
</evidence>
<evidence type="ECO:0000256" key="4">
    <source>
        <dbReference type="ARBA" id="ARBA00022723"/>
    </source>
</evidence>
<feature type="binding site" evidence="14">
    <location>
        <begin position="53"/>
        <end position="58"/>
    </location>
    <ligand>
        <name>ITP</name>
        <dbReference type="ChEBI" id="CHEBI:61402"/>
    </ligand>
</feature>
<dbReference type="OrthoDB" id="6288734at2759"/>
<comment type="catalytic activity">
    <reaction evidence="14">
        <text>XTP + H2O = XMP + diphosphate + H(+)</text>
        <dbReference type="Rhea" id="RHEA:28610"/>
        <dbReference type="ChEBI" id="CHEBI:15377"/>
        <dbReference type="ChEBI" id="CHEBI:15378"/>
        <dbReference type="ChEBI" id="CHEBI:33019"/>
        <dbReference type="ChEBI" id="CHEBI:57464"/>
        <dbReference type="ChEBI" id="CHEBI:61314"/>
        <dbReference type="EC" id="3.6.1.66"/>
    </reaction>
</comment>
<dbReference type="InterPro" id="IPR027502">
    <property type="entry name" value="ITPase"/>
</dbReference>
<feature type="binding site" evidence="14">
    <location>
        <begin position="187"/>
        <end position="190"/>
    </location>
    <ligand>
        <name>ITP</name>
        <dbReference type="ChEBI" id="CHEBI:61402"/>
    </ligand>
</feature>
<feature type="binding site" evidence="14">
    <location>
        <begin position="215"/>
        <end position="216"/>
    </location>
    <ligand>
        <name>ITP</name>
        <dbReference type="ChEBI" id="CHEBI:61402"/>
    </ligand>
</feature>
<dbReference type="GO" id="GO:0036222">
    <property type="term" value="F:XTP diphosphatase activity"/>
    <property type="evidence" value="ECO:0007669"/>
    <property type="project" value="UniProtKB-UniRule"/>
</dbReference>
<sequence>MLQSFQRFIIHPHLHSSYANKLFLICNNTQSLSQFSLQHKTMDSSKKVITIVTGNANKLKEINTILGESFPYELVTNGADLPEYQGDADTVSRQKCESAYSIIKGPVIVEDTCLCFDALNGLPGPYVKWFLKSIGPEGLHKMLAGFEDHSAKAMATLAYCDSDKGEVILFKGITAGTIVEPRGQGGFGWDTCFQPSGYDKTYAEMSADEKNAISHRKRAIEAMRDYFINKSKN</sequence>
<evidence type="ECO:0000256" key="15">
    <source>
        <dbReference type="RuleBase" id="RU003781"/>
    </source>
</evidence>
<comment type="cofactor">
    <cofactor evidence="14">
        <name>Mg(2+)</name>
        <dbReference type="ChEBI" id="CHEBI:18420"/>
    </cofactor>
    <cofactor evidence="14">
        <name>Mn(2+)</name>
        <dbReference type="ChEBI" id="CHEBI:29035"/>
    </cofactor>
    <text evidence="14">Binds 1 divalent metal cation per subunit; can use either Mg(2+) or Mn(2+).</text>
</comment>
<feature type="binding site" evidence="14">
    <location>
        <begin position="111"/>
        <end position="112"/>
    </location>
    <ligand>
        <name>ITP</name>
        <dbReference type="ChEBI" id="CHEBI:61402"/>
    </ligand>
</feature>
<comment type="subunit">
    <text evidence="14">Homodimer.</text>
</comment>
<feature type="binding site" evidence="14">
    <location>
        <position position="111"/>
    </location>
    <ligand>
        <name>Mg(2+)</name>
        <dbReference type="ChEBI" id="CHEBI:18420"/>
    </ligand>
</feature>
<organism evidence="16 17">
    <name type="scientific">Folsomia candida</name>
    <name type="common">Springtail</name>
    <dbReference type="NCBI Taxonomy" id="158441"/>
    <lineage>
        <taxon>Eukaryota</taxon>
        <taxon>Metazoa</taxon>
        <taxon>Ecdysozoa</taxon>
        <taxon>Arthropoda</taxon>
        <taxon>Hexapoda</taxon>
        <taxon>Collembola</taxon>
        <taxon>Entomobryomorpha</taxon>
        <taxon>Isotomoidea</taxon>
        <taxon>Isotomidae</taxon>
        <taxon>Proisotominae</taxon>
        <taxon>Folsomia</taxon>
    </lineage>
</organism>
<evidence type="ECO:0000256" key="9">
    <source>
        <dbReference type="ARBA" id="ARBA00023211"/>
    </source>
</evidence>
<dbReference type="PANTHER" id="PTHR11067">
    <property type="entry name" value="INOSINE TRIPHOSPHATE PYROPHOSPHATASE/HAM1 PROTEIN"/>
    <property type="match status" value="1"/>
</dbReference>
<evidence type="ECO:0000256" key="11">
    <source>
        <dbReference type="ARBA" id="ARBA00093218"/>
    </source>
</evidence>
<dbReference type="NCBIfam" id="TIGR00042">
    <property type="entry name" value="RdgB/HAM1 family non-canonical purine NTP pyrophosphatase"/>
    <property type="match status" value="1"/>
</dbReference>
<dbReference type="Proteomes" id="UP000198287">
    <property type="component" value="Unassembled WGS sequence"/>
</dbReference>
<dbReference type="GO" id="GO:0009117">
    <property type="term" value="P:nucleotide metabolic process"/>
    <property type="evidence" value="ECO:0007669"/>
    <property type="project" value="UniProtKB-KW"/>
</dbReference>
<evidence type="ECO:0000256" key="13">
    <source>
        <dbReference type="ARBA" id="ARBA00093271"/>
    </source>
</evidence>
<comment type="similarity">
    <text evidence="2 14 15">Belongs to the HAM1 NTPase family.</text>
</comment>
<evidence type="ECO:0000256" key="2">
    <source>
        <dbReference type="ARBA" id="ARBA00008023"/>
    </source>
</evidence>
<comment type="caution">
    <text evidence="16">The sequence shown here is derived from an EMBL/GenBank/DDBJ whole genome shotgun (WGS) entry which is preliminary data.</text>
</comment>
<dbReference type="GO" id="GO:0000166">
    <property type="term" value="F:nucleotide binding"/>
    <property type="evidence" value="ECO:0007669"/>
    <property type="project" value="UniProtKB-KW"/>
</dbReference>
<evidence type="ECO:0000256" key="14">
    <source>
        <dbReference type="HAMAP-Rule" id="MF_03148"/>
    </source>
</evidence>
<feature type="binding site" evidence="14">
    <location>
        <position position="95"/>
    </location>
    <ligand>
        <name>ITP</name>
        <dbReference type="ChEBI" id="CHEBI:61402"/>
    </ligand>
</feature>
<name>A0A226EMS2_FOLCA</name>
<evidence type="ECO:0000256" key="7">
    <source>
        <dbReference type="ARBA" id="ARBA00022842"/>
    </source>
</evidence>
<accession>A0A226EMS2</accession>
<keyword evidence="6 14" id="KW-0378">Hydrolase</keyword>
<dbReference type="EMBL" id="LNIX01000003">
    <property type="protein sequence ID" value="OXA57866.1"/>
    <property type="molecule type" value="Genomic_DNA"/>
</dbReference>
<dbReference type="SUPFAM" id="SSF52972">
    <property type="entry name" value="ITPase-like"/>
    <property type="match status" value="1"/>
</dbReference>
<protein>
    <recommendedName>
        <fullName evidence="14">Inosine triphosphate pyrophosphatase</fullName>
        <shortName evidence="14">ITPase</shortName>
        <shortName evidence="14">Inosine triphosphatase</shortName>
        <ecNumber evidence="14">3.6.1.66</ecNumber>
    </recommendedName>
    <alternativeName>
        <fullName evidence="14">Non-canonical purine NTP pyrophosphatase</fullName>
    </alternativeName>
    <alternativeName>
        <fullName evidence="14">Non-standard purine NTP pyrophosphatase</fullName>
    </alternativeName>
    <alternativeName>
        <fullName evidence="14">Nucleoside-triphosphate diphosphatase</fullName>
    </alternativeName>
    <alternativeName>
        <fullName evidence="14">Nucleoside-triphosphate pyrophosphatase</fullName>
        <shortName evidence="14">NTPase</shortName>
    </alternativeName>
    <alternativeName>
        <fullName evidence="14">XTP/dITP diphosphatase</fullName>
    </alternativeName>
</protein>
<evidence type="ECO:0000256" key="1">
    <source>
        <dbReference type="ARBA" id="ARBA00004496"/>
    </source>
</evidence>
<dbReference type="STRING" id="158441.A0A226EMS2"/>
<evidence type="ECO:0000313" key="16">
    <source>
        <dbReference type="EMBL" id="OXA57866.1"/>
    </source>
</evidence>
<feature type="binding site" evidence="14">
    <location>
        <position position="210"/>
    </location>
    <ligand>
        <name>ITP</name>
        <dbReference type="ChEBI" id="CHEBI:61402"/>
    </ligand>
</feature>
<comment type="catalytic activity">
    <reaction evidence="13">
        <text>N(6)-hydroxy-dATP + H2O = N(6)-hydroxy-dAMP + diphosphate + H(+)</text>
        <dbReference type="Rhea" id="RHEA:83971"/>
        <dbReference type="ChEBI" id="CHEBI:15377"/>
        <dbReference type="ChEBI" id="CHEBI:15378"/>
        <dbReference type="ChEBI" id="CHEBI:33019"/>
        <dbReference type="ChEBI" id="CHEBI:233529"/>
        <dbReference type="ChEBI" id="CHEBI:233530"/>
    </reaction>
    <physiologicalReaction direction="left-to-right" evidence="13">
        <dbReference type="Rhea" id="RHEA:83972"/>
    </physiologicalReaction>
</comment>
<dbReference type="PANTHER" id="PTHR11067:SF9">
    <property type="entry name" value="INOSINE TRIPHOSPHATE PYROPHOSPHATASE"/>
    <property type="match status" value="1"/>
</dbReference>
<dbReference type="InterPro" id="IPR029001">
    <property type="entry name" value="ITPase-like_fam"/>
</dbReference>
<keyword evidence="17" id="KW-1185">Reference proteome</keyword>
<dbReference type="OMA" id="YDPIFQP"/>
<dbReference type="GO" id="GO:0035870">
    <property type="term" value="F:dITP diphosphatase activity"/>
    <property type="evidence" value="ECO:0007669"/>
    <property type="project" value="UniProtKB-UniRule"/>
</dbReference>
<reference evidence="16 17" key="1">
    <citation type="submission" date="2015-12" db="EMBL/GenBank/DDBJ databases">
        <title>The genome of Folsomia candida.</title>
        <authorList>
            <person name="Faddeeva A."/>
            <person name="Derks M.F."/>
            <person name="Anvar Y."/>
            <person name="Smit S."/>
            <person name="Van Straalen N."/>
            <person name="Roelofs D."/>
        </authorList>
    </citation>
    <scope>NUCLEOTIDE SEQUENCE [LARGE SCALE GENOMIC DNA]</scope>
    <source>
        <strain evidence="16 17">VU population</strain>
        <tissue evidence="16">Whole body</tissue>
    </source>
</reference>
<comment type="function">
    <text evidence="10">Pyrophosphatase that hydrolyzes the non-canonical purine nucleotides inosine triphosphate (ITP), deoxyinosine triphosphate (dITP) as well as 2'-deoxy-N-6-hydroxylaminopurine triphosphate (dHAPTP) and xanthosine 5'-triphosphate (XTP) to their respective monophosphate derivatives. The enzyme does not distinguish between the deoxy- and ribose forms. Probably excludes non-canonical purines from RNA and DNA precursor pools, thus preventing their incorporation into RNA and DNA and avoiding chromosomal lesions.</text>
</comment>
<dbReference type="FunFam" id="3.90.950.10:FF:000003">
    <property type="entry name" value="Inosine triphosphate pyrophosphatase"/>
    <property type="match status" value="1"/>
</dbReference>
<dbReference type="GO" id="GO:0009204">
    <property type="term" value="P:deoxyribonucleoside triphosphate catabolic process"/>
    <property type="evidence" value="ECO:0007669"/>
    <property type="project" value="UniProtKB-UniRule"/>
</dbReference>
<dbReference type="EC" id="3.6.1.66" evidence="14"/>
<keyword evidence="7 14" id="KW-0460">Magnesium</keyword>
<comment type="function">
    <text evidence="14">Pyrophosphatase that hydrolyzes non-canonical purine nucleotides such as inosine triphosphate (ITP), deoxyinosine triphosphate (dITP) or xanthosine 5'-triphosphate (XTP) to their respective monophosphate derivatives. The enzyme does not distinguish between the deoxy- and ribose forms. Probably excludes non-canonical purines from RNA and DNA precursor pools, thus preventing their incorporation into RNA and DNA and avoiding chromosomal lesions.</text>
</comment>
<comment type="catalytic activity">
    <reaction evidence="12">
        <text>dITP + H2O = dIMP + diphosphate + H(+)</text>
        <dbReference type="Rhea" id="RHEA:28342"/>
        <dbReference type="ChEBI" id="CHEBI:15377"/>
        <dbReference type="ChEBI" id="CHEBI:15378"/>
        <dbReference type="ChEBI" id="CHEBI:33019"/>
        <dbReference type="ChEBI" id="CHEBI:61194"/>
        <dbReference type="ChEBI" id="CHEBI:61382"/>
        <dbReference type="EC" id="3.6.1.66"/>
    </reaction>
    <physiologicalReaction direction="left-to-right" evidence="12">
        <dbReference type="Rhea" id="RHEA:28343"/>
    </physiologicalReaction>
</comment>
<dbReference type="Gene3D" id="3.90.950.10">
    <property type="match status" value="1"/>
</dbReference>
<comment type="catalytic activity">
    <reaction evidence="11">
        <text>ITP + H2O = IMP + diphosphate + H(+)</text>
        <dbReference type="Rhea" id="RHEA:29399"/>
        <dbReference type="ChEBI" id="CHEBI:15377"/>
        <dbReference type="ChEBI" id="CHEBI:15378"/>
        <dbReference type="ChEBI" id="CHEBI:33019"/>
        <dbReference type="ChEBI" id="CHEBI:58053"/>
        <dbReference type="ChEBI" id="CHEBI:61402"/>
        <dbReference type="EC" id="3.6.1.66"/>
    </reaction>
    <physiologicalReaction direction="left-to-right" evidence="11">
        <dbReference type="Rhea" id="RHEA:29400"/>
    </physiologicalReaction>
</comment>
<dbReference type="GO" id="GO:0036220">
    <property type="term" value="F:ITP diphosphatase activity"/>
    <property type="evidence" value="ECO:0007669"/>
    <property type="project" value="UniProtKB-UniRule"/>
</dbReference>
<dbReference type="Pfam" id="PF01725">
    <property type="entry name" value="Ham1p_like"/>
    <property type="match status" value="1"/>
</dbReference>
<keyword evidence="3 14" id="KW-0963">Cytoplasm</keyword>
<evidence type="ECO:0000256" key="5">
    <source>
        <dbReference type="ARBA" id="ARBA00022741"/>
    </source>
</evidence>
<evidence type="ECO:0000313" key="17">
    <source>
        <dbReference type="Proteomes" id="UP000198287"/>
    </source>
</evidence>
<keyword evidence="4 14" id="KW-0479">Metal-binding</keyword>
<feature type="binding site" evidence="14">
    <location>
        <position position="83"/>
    </location>
    <ligand>
        <name>Mg(2+)</name>
        <dbReference type="ChEBI" id="CHEBI:18420"/>
    </ligand>
</feature>
<evidence type="ECO:0000256" key="10">
    <source>
        <dbReference type="ARBA" id="ARBA00054940"/>
    </source>
</evidence>
<proteinExistence type="inferred from homology"/>
<dbReference type="HAMAP" id="MF_03148">
    <property type="entry name" value="HAM1_NTPase"/>
    <property type="match status" value="1"/>
</dbReference>
<dbReference type="InterPro" id="IPR002637">
    <property type="entry name" value="RdgB/HAM1"/>
</dbReference>
<evidence type="ECO:0000256" key="12">
    <source>
        <dbReference type="ARBA" id="ARBA00093255"/>
    </source>
</evidence>
<evidence type="ECO:0000256" key="3">
    <source>
        <dbReference type="ARBA" id="ARBA00022490"/>
    </source>
</evidence>
<dbReference type="CDD" id="cd00515">
    <property type="entry name" value="HAM1"/>
    <property type="match status" value="1"/>
</dbReference>
<keyword evidence="8 14" id="KW-0546">Nucleotide metabolism</keyword>